<dbReference type="GO" id="GO:0003677">
    <property type="term" value="F:DNA binding"/>
    <property type="evidence" value="ECO:0007669"/>
    <property type="project" value="UniProtKB-UniRule"/>
</dbReference>
<reference evidence="3 4" key="1">
    <citation type="journal article" date="2019" name="Nat. Ecol. Evol.">
        <title>Megaphylogeny resolves global patterns of mushroom evolution.</title>
        <authorList>
            <person name="Varga T."/>
            <person name="Krizsan K."/>
            <person name="Foldi C."/>
            <person name="Dima B."/>
            <person name="Sanchez-Garcia M."/>
            <person name="Sanchez-Ramirez S."/>
            <person name="Szollosi G.J."/>
            <person name="Szarkandi J.G."/>
            <person name="Papp V."/>
            <person name="Albert L."/>
            <person name="Andreopoulos W."/>
            <person name="Angelini C."/>
            <person name="Antonin V."/>
            <person name="Barry K.W."/>
            <person name="Bougher N.L."/>
            <person name="Buchanan P."/>
            <person name="Buyck B."/>
            <person name="Bense V."/>
            <person name="Catcheside P."/>
            <person name="Chovatia M."/>
            <person name="Cooper J."/>
            <person name="Damon W."/>
            <person name="Desjardin D."/>
            <person name="Finy P."/>
            <person name="Geml J."/>
            <person name="Haridas S."/>
            <person name="Hughes K."/>
            <person name="Justo A."/>
            <person name="Karasinski D."/>
            <person name="Kautmanova I."/>
            <person name="Kiss B."/>
            <person name="Kocsube S."/>
            <person name="Kotiranta H."/>
            <person name="LaButti K.M."/>
            <person name="Lechner B.E."/>
            <person name="Liimatainen K."/>
            <person name="Lipzen A."/>
            <person name="Lukacs Z."/>
            <person name="Mihaltcheva S."/>
            <person name="Morgado L.N."/>
            <person name="Niskanen T."/>
            <person name="Noordeloos M.E."/>
            <person name="Ohm R.A."/>
            <person name="Ortiz-Santana B."/>
            <person name="Ovrebo C."/>
            <person name="Racz N."/>
            <person name="Riley R."/>
            <person name="Savchenko A."/>
            <person name="Shiryaev A."/>
            <person name="Soop K."/>
            <person name="Spirin V."/>
            <person name="Szebenyi C."/>
            <person name="Tomsovsky M."/>
            <person name="Tulloss R.E."/>
            <person name="Uehling J."/>
            <person name="Grigoriev I.V."/>
            <person name="Vagvolgyi C."/>
            <person name="Papp T."/>
            <person name="Martin F.M."/>
            <person name="Miettinen O."/>
            <person name="Hibbett D.S."/>
            <person name="Nagy L.G."/>
        </authorList>
    </citation>
    <scope>NUCLEOTIDE SEQUENCE [LARGE SCALE GENOMIC DNA]</scope>
    <source>
        <strain evidence="3 4">CBS 121175</strain>
    </source>
</reference>
<dbReference type="Gene3D" id="1.10.30.10">
    <property type="entry name" value="High mobility group box domain"/>
    <property type="match status" value="1"/>
</dbReference>
<evidence type="ECO:0000256" key="1">
    <source>
        <dbReference type="PROSITE-ProRule" id="PRU00267"/>
    </source>
</evidence>
<feature type="domain" description="HMG box" evidence="2">
    <location>
        <begin position="15"/>
        <end position="100"/>
    </location>
</feature>
<evidence type="ECO:0000313" key="4">
    <source>
        <dbReference type="Proteomes" id="UP000307440"/>
    </source>
</evidence>
<keyword evidence="1" id="KW-0539">Nucleus</keyword>
<protein>
    <recommendedName>
        <fullName evidence="2">HMG box domain-containing protein</fullName>
    </recommendedName>
</protein>
<dbReference type="AlphaFoldDB" id="A0A5C3L371"/>
<proteinExistence type="predicted"/>
<dbReference type="EMBL" id="ML210164">
    <property type="protein sequence ID" value="TFK27444.1"/>
    <property type="molecule type" value="Genomic_DNA"/>
</dbReference>
<dbReference type="GO" id="GO:0005634">
    <property type="term" value="C:nucleus"/>
    <property type="evidence" value="ECO:0007669"/>
    <property type="project" value="UniProtKB-UniRule"/>
</dbReference>
<dbReference type="STRING" id="230819.A0A5C3L371"/>
<sequence>MPQFPKSQHCNLEHIPRPCNSFMIFSEYLRKAWKENPQIIPVEYLPLLFNKDGIIVFKQNVVLPLVSSIWKGLSNTEQGLFVDLTREDSWLHALKYPDYQYQPKVNQRSRNTPECLPTTCNVEGEGEPGGVIILCPGICSTNDVQLVTALPQLPATHAVQMERKQVMSRSQLYAMEILQL</sequence>
<dbReference type="Proteomes" id="UP000307440">
    <property type="component" value="Unassembled WGS sequence"/>
</dbReference>
<gene>
    <name evidence="3" type="ORF">FA15DRAFT_701850</name>
</gene>
<dbReference type="InterPro" id="IPR036910">
    <property type="entry name" value="HMG_box_dom_sf"/>
</dbReference>
<feature type="DNA-binding region" description="HMG box" evidence="1">
    <location>
        <begin position="15"/>
        <end position="100"/>
    </location>
</feature>
<keyword evidence="4" id="KW-1185">Reference proteome</keyword>
<evidence type="ECO:0000259" key="2">
    <source>
        <dbReference type="PROSITE" id="PS50118"/>
    </source>
</evidence>
<dbReference type="SUPFAM" id="SSF47095">
    <property type="entry name" value="HMG-box"/>
    <property type="match status" value="1"/>
</dbReference>
<dbReference type="InterPro" id="IPR009071">
    <property type="entry name" value="HMG_box_dom"/>
</dbReference>
<evidence type="ECO:0000313" key="3">
    <source>
        <dbReference type="EMBL" id="TFK27444.1"/>
    </source>
</evidence>
<dbReference type="PROSITE" id="PS50118">
    <property type="entry name" value="HMG_BOX_2"/>
    <property type="match status" value="1"/>
</dbReference>
<keyword evidence="1" id="KW-0238">DNA-binding</keyword>
<organism evidence="3 4">
    <name type="scientific">Coprinopsis marcescibilis</name>
    <name type="common">Agaric fungus</name>
    <name type="synonym">Psathyrella marcescibilis</name>
    <dbReference type="NCBI Taxonomy" id="230819"/>
    <lineage>
        <taxon>Eukaryota</taxon>
        <taxon>Fungi</taxon>
        <taxon>Dikarya</taxon>
        <taxon>Basidiomycota</taxon>
        <taxon>Agaricomycotina</taxon>
        <taxon>Agaricomycetes</taxon>
        <taxon>Agaricomycetidae</taxon>
        <taxon>Agaricales</taxon>
        <taxon>Agaricineae</taxon>
        <taxon>Psathyrellaceae</taxon>
        <taxon>Coprinopsis</taxon>
    </lineage>
</organism>
<accession>A0A5C3L371</accession>
<name>A0A5C3L371_COPMA</name>
<dbReference type="OrthoDB" id="6247875at2759"/>